<comment type="catalytic activity">
    <reaction evidence="1 8">
        <text>dTDP-alpha-D-glucose = dTDP-4-dehydro-6-deoxy-alpha-D-glucose + H2O</text>
        <dbReference type="Rhea" id="RHEA:17221"/>
        <dbReference type="ChEBI" id="CHEBI:15377"/>
        <dbReference type="ChEBI" id="CHEBI:57477"/>
        <dbReference type="ChEBI" id="CHEBI:57649"/>
        <dbReference type="EC" id="4.2.1.46"/>
    </reaction>
</comment>
<dbReference type="CDD" id="cd05246">
    <property type="entry name" value="dTDP_GD_SDR_e"/>
    <property type="match status" value="1"/>
</dbReference>
<keyword evidence="11" id="KW-1185">Reference proteome</keyword>
<accession>A0ABM6PNI3</accession>
<dbReference type="PANTHER" id="PTHR43000">
    <property type="entry name" value="DTDP-D-GLUCOSE 4,6-DEHYDRATASE-RELATED"/>
    <property type="match status" value="1"/>
</dbReference>
<keyword evidence="6" id="KW-0520">NAD</keyword>
<evidence type="ECO:0000256" key="1">
    <source>
        <dbReference type="ARBA" id="ARBA00001539"/>
    </source>
</evidence>
<feature type="domain" description="NAD(P)-binding" evidence="9">
    <location>
        <begin position="8"/>
        <end position="312"/>
    </location>
</feature>
<dbReference type="SUPFAM" id="SSF51735">
    <property type="entry name" value="NAD(P)-binding Rossmann-fold domains"/>
    <property type="match status" value="1"/>
</dbReference>
<evidence type="ECO:0000256" key="4">
    <source>
        <dbReference type="ARBA" id="ARBA00011990"/>
    </source>
</evidence>
<dbReference type="Gene3D" id="3.40.50.720">
    <property type="entry name" value="NAD(P)-binding Rossmann-like Domain"/>
    <property type="match status" value="1"/>
</dbReference>
<dbReference type="Gene3D" id="3.90.25.10">
    <property type="entry name" value="UDP-galactose 4-epimerase, domain 1"/>
    <property type="match status" value="1"/>
</dbReference>
<dbReference type="RefSeq" id="WP_096883364.1">
    <property type="nucleotide sequence ID" value="NZ_CP023482.1"/>
</dbReference>
<dbReference type="EC" id="4.2.1.46" evidence="4 8"/>
<sequence>MGGAAHLIVTGGAGFVGSNFVHYVVTHTDYSVTVLDALTYAANEANLEGLPQDRVRLVVGDVADREATRALVESLDPETDAVVHFAAESHNDRSLSDPTVFVRSNIVGTFALLEAVREFGVRLHHVSTDEVYGDLPLEDDRRFTEESPYRPSSPYSATKASSDLLVRAWTRSFGLRATISICSNNYGPRQHVEKFIPRQITNLLDGVRPRLFGDGANVRDWIHVDDHSSAVLAILERGRIGETYLVGAKCERSNREVARVILEAFGRDGDDIDFVADRPGHDVRYALDARKLEDELGWRPRHRDFDAGIRETIEWYRENEQWWRASKAATEATYAKNEQ</sequence>
<dbReference type="Pfam" id="PF16363">
    <property type="entry name" value="GDP_Man_Dehyd"/>
    <property type="match status" value="1"/>
</dbReference>
<evidence type="ECO:0000313" key="11">
    <source>
        <dbReference type="Proteomes" id="UP000815698"/>
    </source>
</evidence>
<organism evidence="10 11">
    <name type="scientific">Dermabacter jinjuensis</name>
    <dbReference type="NCBI Taxonomy" id="1667168"/>
    <lineage>
        <taxon>Bacteria</taxon>
        <taxon>Bacillati</taxon>
        <taxon>Actinomycetota</taxon>
        <taxon>Actinomycetes</taxon>
        <taxon>Micrococcales</taxon>
        <taxon>Dermabacteraceae</taxon>
        <taxon>Dermabacter</taxon>
    </lineage>
</organism>
<evidence type="ECO:0000256" key="3">
    <source>
        <dbReference type="ARBA" id="ARBA00008178"/>
    </source>
</evidence>
<evidence type="ECO:0000259" key="9">
    <source>
        <dbReference type="Pfam" id="PF16363"/>
    </source>
</evidence>
<evidence type="ECO:0000256" key="8">
    <source>
        <dbReference type="RuleBase" id="RU004473"/>
    </source>
</evidence>
<dbReference type="InterPro" id="IPR016040">
    <property type="entry name" value="NAD(P)-bd_dom"/>
</dbReference>
<protein>
    <recommendedName>
        <fullName evidence="5 8">dTDP-glucose 4,6-dehydratase</fullName>
        <ecNumber evidence="4 8">4.2.1.46</ecNumber>
    </recommendedName>
</protein>
<evidence type="ECO:0000256" key="2">
    <source>
        <dbReference type="ARBA" id="ARBA00001911"/>
    </source>
</evidence>
<proteinExistence type="inferred from homology"/>
<dbReference type="InterPro" id="IPR036291">
    <property type="entry name" value="NAD(P)-bd_dom_sf"/>
</dbReference>
<gene>
    <name evidence="10" type="primary">rfbB</name>
    <name evidence="10" type="ORF">COP05_09500</name>
</gene>
<evidence type="ECO:0000256" key="5">
    <source>
        <dbReference type="ARBA" id="ARBA00016977"/>
    </source>
</evidence>
<comment type="similarity">
    <text evidence="3 8">Belongs to the NAD(P)-dependent epimerase/dehydratase family. dTDP-glucose dehydratase subfamily.</text>
</comment>
<evidence type="ECO:0000313" key="10">
    <source>
        <dbReference type="EMBL" id="ATH97289.1"/>
    </source>
</evidence>
<dbReference type="InterPro" id="IPR005888">
    <property type="entry name" value="dTDP_Gluc_deHydtase"/>
</dbReference>
<dbReference type="NCBIfam" id="TIGR01181">
    <property type="entry name" value="dTDP_gluc_dehyt"/>
    <property type="match status" value="1"/>
</dbReference>
<comment type="cofactor">
    <cofactor evidence="2 8">
        <name>NAD(+)</name>
        <dbReference type="ChEBI" id="CHEBI:57540"/>
    </cofactor>
</comment>
<reference evidence="10 11" key="1">
    <citation type="journal article" date="2016" name="Int. J. Syst. Evol. Microbiol.">
        <title>Dermabacter jinjuensis sp. nov., a novel species of the genus Dermabacter isolated from a clinical specimen.</title>
        <authorList>
            <person name="Park Y.K."/>
            <person name="Lee K.M."/>
            <person name="Lee W.K."/>
            <person name="Cho M.J."/>
            <person name="Lee H.S."/>
            <person name="Cho Y.G."/>
            <person name="Lee Y.C."/>
            <person name="Lee W.K."/>
            <person name="Seong W.K."/>
            <person name="Hwang K.J."/>
        </authorList>
    </citation>
    <scope>NUCLEOTIDE SEQUENCE [LARGE SCALE GENOMIC DNA]</scope>
    <source>
        <strain evidence="10 11">32T</strain>
    </source>
</reference>
<evidence type="ECO:0000256" key="6">
    <source>
        <dbReference type="ARBA" id="ARBA00023027"/>
    </source>
</evidence>
<name>A0ABM6PNI3_9MICO</name>
<evidence type="ECO:0000256" key="7">
    <source>
        <dbReference type="ARBA" id="ARBA00023239"/>
    </source>
</evidence>
<keyword evidence="7 8" id="KW-0456">Lyase</keyword>
<dbReference type="EMBL" id="CP023482">
    <property type="protein sequence ID" value="ATH97289.1"/>
    <property type="molecule type" value="Genomic_DNA"/>
</dbReference>
<dbReference type="Proteomes" id="UP000815698">
    <property type="component" value="Chromosome"/>
</dbReference>